<dbReference type="Proteomes" id="UP000218164">
    <property type="component" value="Unassembled WGS sequence"/>
</dbReference>
<dbReference type="CDD" id="cd00198">
    <property type="entry name" value="vWFA"/>
    <property type="match status" value="1"/>
</dbReference>
<accession>A0A2A2HPN5</accession>
<comment type="caution">
    <text evidence="3">The sequence shown here is derived from an EMBL/GenBank/DDBJ whole genome shotgun (WGS) entry which is preliminary data.</text>
</comment>
<dbReference type="Gene3D" id="3.40.50.880">
    <property type="match status" value="1"/>
</dbReference>
<feature type="domain" description="VWFA" evidence="2">
    <location>
        <begin position="370"/>
        <end position="507"/>
    </location>
</feature>
<dbReference type="PROSITE" id="PS50234">
    <property type="entry name" value="VWFA"/>
    <property type="match status" value="1"/>
</dbReference>
<dbReference type="OrthoDB" id="147382at2157"/>
<dbReference type="InterPro" id="IPR036465">
    <property type="entry name" value="vWFA_dom_sf"/>
</dbReference>
<gene>
    <name evidence="3" type="ORF">ASJ81_00120</name>
</gene>
<dbReference type="AlphaFoldDB" id="A0A2A2HPN5"/>
<dbReference type="Gene3D" id="3.40.50.410">
    <property type="entry name" value="von Willebrand factor, type A domain"/>
    <property type="match status" value="1"/>
</dbReference>
<dbReference type="RefSeq" id="WP_095645514.1">
    <property type="nucleotide sequence ID" value="NZ_LMVP01000516.1"/>
</dbReference>
<evidence type="ECO:0000313" key="4">
    <source>
        <dbReference type="Proteomes" id="UP000218164"/>
    </source>
</evidence>
<evidence type="ECO:0000256" key="1">
    <source>
        <dbReference type="SAM" id="Phobius"/>
    </source>
</evidence>
<dbReference type="InterPro" id="IPR029062">
    <property type="entry name" value="Class_I_gatase-like"/>
</dbReference>
<evidence type="ECO:0000313" key="3">
    <source>
        <dbReference type="EMBL" id="PAV11449.1"/>
    </source>
</evidence>
<dbReference type="InterPro" id="IPR002035">
    <property type="entry name" value="VWF_A"/>
</dbReference>
<name>A0A2A2HPN5_9EURY</name>
<feature type="transmembrane region" description="Helical" evidence="1">
    <location>
        <begin position="6"/>
        <end position="25"/>
    </location>
</feature>
<dbReference type="EMBL" id="LMVP01000516">
    <property type="protein sequence ID" value="PAV11449.1"/>
    <property type="molecule type" value="Genomic_DNA"/>
</dbReference>
<reference evidence="3 4" key="1">
    <citation type="journal article" date="2017" name="BMC Genomics">
        <title>Genomic analysis of methanogenic archaea reveals a shift towards energy conservation.</title>
        <authorList>
            <person name="Gilmore S.P."/>
            <person name="Henske J.K."/>
            <person name="Sexton J.A."/>
            <person name="Solomon K.V."/>
            <person name="Seppala S."/>
            <person name="Yoo J.I."/>
            <person name="Huyett L.M."/>
            <person name="Pressman A."/>
            <person name="Cogan J.Z."/>
            <person name="Kivenson V."/>
            <person name="Peng X."/>
            <person name="Tan Y."/>
            <person name="Valentine D.L."/>
            <person name="O'Malley M.A."/>
        </authorList>
    </citation>
    <scope>NUCLEOTIDE SEQUENCE [LARGE SCALE GENOMIC DNA]</scope>
    <source>
        <strain evidence="3 4">MC-15</strain>
    </source>
</reference>
<dbReference type="SMART" id="SM00327">
    <property type="entry name" value="VWA"/>
    <property type="match status" value="1"/>
</dbReference>
<keyword evidence="1" id="KW-0812">Transmembrane</keyword>
<evidence type="ECO:0000259" key="2">
    <source>
        <dbReference type="PROSITE" id="PS50234"/>
    </source>
</evidence>
<dbReference type="PANTHER" id="PTHR37947">
    <property type="entry name" value="BLL2462 PROTEIN"/>
    <property type="match status" value="1"/>
</dbReference>
<keyword evidence="4" id="KW-1185">Reference proteome</keyword>
<organism evidence="3 4">
    <name type="scientific">Methanosarcina spelaei</name>
    <dbReference type="NCBI Taxonomy" id="1036679"/>
    <lineage>
        <taxon>Archaea</taxon>
        <taxon>Methanobacteriati</taxon>
        <taxon>Methanobacteriota</taxon>
        <taxon>Stenosarchaea group</taxon>
        <taxon>Methanomicrobia</taxon>
        <taxon>Methanosarcinales</taxon>
        <taxon>Methanosarcinaceae</taxon>
        <taxon>Methanosarcina</taxon>
    </lineage>
</organism>
<feature type="transmembrane region" description="Helical" evidence="1">
    <location>
        <begin position="37"/>
        <end position="54"/>
    </location>
</feature>
<dbReference type="SUPFAM" id="SSF52317">
    <property type="entry name" value="Class I glutamine amidotransferase-like"/>
    <property type="match status" value="1"/>
</dbReference>
<dbReference type="PANTHER" id="PTHR37947:SF1">
    <property type="entry name" value="BLL2462 PROTEIN"/>
    <property type="match status" value="1"/>
</dbReference>
<dbReference type="SUPFAM" id="SSF53300">
    <property type="entry name" value="vWA-like"/>
    <property type="match status" value="1"/>
</dbReference>
<keyword evidence="1" id="KW-1133">Transmembrane helix</keyword>
<sequence length="830" mass="90976">MNLSLEHPEMLFLIIPVLIAGFYLLRKTKTKLVEWRMLVAFLLVLALASPFTTVTQTTNEKDPSLVMVQDQTSSMNLFPEEAGTELYKALVANTPTTLVQLTGDKTSLGDTITQYAGSGNQIVLVSDGNNNAGKDLPEALEFAKETSTPVYLVQPELQTNDLSVEMQGDKTVVVDNQNEFDIVVRQASNQSVNYLLEVSMDGKLSQSRDFTLQGRNNSEDPIKINQAFNTLGAHNLSVKITPHGEDKNTVNNQFFKSVYVIPKSKLILVTGEPDSPLGKVLSNLYNVSVVSTYPGAAALKGSKALVLDNQPISSFSEAQMKEITNYVSNGGGLVVVGGEQAYNYGNYLNSSLEEILPVLSKPSDYKGGRNLVLLLDVSPSTAAHKSQGDILGNAIYIIQNENLKDANAGVVAFGSKAYDVSGGFVFLGLEQNKKILKDKIERLTPDDQSKTSLNEGLNITKQMLTGKDGDLDAIIISDGAIKQSYEPSLQAAKELQKLGVNLYFIQVHSVAPSQINEKRQYYAENLMKELGLEKNYFHIDTGERANIGFETSKESSEEKKEEKEEVELDDYPLLAYSPDHFITKNVNLTNASITGYNDVTQKAGAERLVITSTGKPVLTTWRFGLGRVAAFTTDNGEGEGSRWATTLYNGSNAKFISGTINWAIANPRAEEGAVVDSPDTWLGTPSNLTLTMYDEGIPQIKLDGSSLDLALTGRNTYETSVNPETTGVHDISGYPLAVNYQLESRDVGLNEDIESLVLETGGKIYSEKDARALLLKDARQNSMRQSDEQVSLKMYVLLTALVLYLGEILARRIREMRKLRNAQVEIEAGK</sequence>
<dbReference type="Pfam" id="PF00092">
    <property type="entry name" value="VWA"/>
    <property type="match status" value="1"/>
</dbReference>
<protein>
    <recommendedName>
        <fullName evidence="2">VWFA domain-containing protein</fullName>
    </recommendedName>
</protein>
<proteinExistence type="predicted"/>
<keyword evidence="1" id="KW-0472">Membrane</keyword>